<sequence>MRLSRLQHTHSRTLARTHTHTHTLALVQTVPSLYPLTHSVLFHSVLLHCSTHSTALHAPLLYPLYCSTRSTALPLYHSTTLPLYHSTTLPLYHSTILPFSTALKPAPQIHGSTAPRQHPSYSLPIFGFPPPSVLTLYLPLP</sequence>
<dbReference type="EMBL" id="MU005768">
    <property type="protein sequence ID" value="KAF2710882.1"/>
    <property type="molecule type" value="Genomic_DNA"/>
</dbReference>
<evidence type="ECO:0000313" key="1">
    <source>
        <dbReference type="EMBL" id="KAF2710882.1"/>
    </source>
</evidence>
<keyword evidence="2" id="KW-1185">Reference proteome</keyword>
<dbReference type="Proteomes" id="UP000799428">
    <property type="component" value="Unassembled WGS sequence"/>
</dbReference>
<reference evidence="1" key="1">
    <citation type="journal article" date="2020" name="Stud. Mycol.">
        <title>101 Dothideomycetes genomes: a test case for predicting lifestyles and emergence of pathogens.</title>
        <authorList>
            <person name="Haridas S."/>
            <person name="Albert R."/>
            <person name="Binder M."/>
            <person name="Bloem J."/>
            <person name="Labutti K."/>
            <person name="Salamov A."/>
            <person name="Andreopoulos B."/>
            <person name="Baker S."/>
            <person name="Barry K."/>
            <person name="Bills G."/>
            <person name="Bluhm B."/>
            <person name="Cannon C."/>
            <person name="Castanera R."/>
            <person name="Culley D."/>
            <person name="Daum C."/>
            <person name="Ezra D."/>
            <person name="Gonzalez J."/>
            <person name="Henrissat B."/>
            <person name="Kuo A."/>
            <person name="Liang C."/>
            <person name="Lipzen A."/>
            <person name="Lutzoni F."/>
            <person name="Magnuson J."/>
            <person name="Mondo S."/>
            <person name="Nolan M."/>
            <person name="Ohm R."/>
            <person name="Pangilinan J."/>
            <person name="Park H.-J."/>
            <person name="Ramirez L."/>
            <person name="Alfaro M."/>
            <person name="Sun H."/>
            <person name="Tritt A."/>
            <person name="Yoshinaga Y."/>
            <person name="Zwiers L.-H."/>
            <person name="Turgeon B."/>
            <person name="Goodwin S."/>
            <person name="Spatafora J."/>
            <person name="Crous P."/>
            <person name="Grigoriev I."/>
        </authorList>
    </citation>
    <scope>NUCLEOTIDE SEQUENCE</scope>
    <source>
        <strain evidence="1">CBS 279.74</strain>
    </source>
</reference>
<dbReference type="OrthoDB" id="8964506at2759"/>
<accession>A0A6G1KEH8</accession>
<protein>
    <submittedName>
        <fullName evidence="1">Uncharacterized protein</fullName>
    </submittedName>
</protein>
<proteinExistence type="predicted"/>
<dbReference type="AlphaFoldDB" id="A0A6G1KEH8"/>
<name>A0A6G1KEH8_9PLEO</name>
<organism evidence="1 2">
    <name type="scientific">Pleomassaria siparia CBS 279.74</name>
    <dbReference type="NCBI Taxonomy" id="1314801"/>
    <lineage>
        <taxon>Eukaryota</taxon>
        <taxon>Fungi</taxon>
        <taxon>Dikarya</taxon>
        <taxon>Ascomycota</taxon>
        <taxon>Pezizomycotina</taxon>
        <taxon>Dothideomycetes</taxon>
        <taxon>Pleosporomycetidae</taxon>
        <taxon>Pleosporales</taxon>
        <taxon>Pleomassariaceae</taxon>
        <taxon>Pleomassaria</taxon>
    </lineage>
</organism>
<evidence type="ECO:0000313" key="2">
    <source>
        <dbReference type="Proteomes" id="UP000799428"/>
    </source>
</evidence>
<gene>
    <name evidence="1" type="ORF">K504DRAFT_489866</name>
</gene>